<reference evidence="3" key="1">
    <citation type="journal article" date="2019" name="Int. J. Syst. Evol. Microbiol.">
        <title>The Global Catalogue of Microorganisms (GCM) 10K type strain sequencing project: providing services to taxonomists for standard genome sequencing and annotation.</title>
        <authorList>
            <consortium name="The Broad Institute Genomics Platform"/>
            <consortium name="The Broad Institute Genome Sequencing Center for Infectious Disease"/>
            <person name="Wu L."/>
            <person name="Ma J."/>
        </authorList>
    </citation>
    <scope>NUCLEOTIDE SEQUENCE [LARGE SCALE GENOMIC DNA]</scope>
    <source>
        <strain evidence="3">JCM 14283</strain>
    </source>
</reference>
<proteinExistence type="predicted"/>
<feature type="chain" id="PRO_5047436098" evidence="1">
    <location>
        <begin position="26"/>
        <end position="368"/>
    </location>
</feature>
<keyword evidence="3" id="KW-1185">Reference proteome</keyword>
<accession>A0ABP5FUB8</accession>
<dbReference type="InterPro" id="IPR011047">
    <property type="entry name" value="Quinoprotein_ADH-like_sf"/>
</dbReference>
<dbReference type="EMBL" id="BAAANB010000021">
    <property type="protein sequence ID" value="GAA2032479.1"/>
    <property type="molecule type" value="Genomic_DNA"/>
</dbReference>
<evidence type="ECO:0000313" key="2">
    <source>
        <dbReference type="EMBL" id="GAA2032479.1"/>
    </source>
</evidence>
<evidence type="ECO:0000256" key="1">
    <source>
        <dbReference type="SAM" id="SignalP"/>
    </source>
</evidence>
<gene>
    <name evidence="2" type="ORF">GCM10009740_23220</name>
</gene>
<dbReference type="Proteomes" id="UP001501285">
    <property type="component" value="Unassembled WGS sequence"/>
</dbReference>
<sequence length="368" mass="36804">MYLRIVLTATATAALIVGSATVGNAAVLSPTPKSSSHAGDGTVYASVQVGSRLFVGGSFTIVDGTRRWRLAALDAATGRLDTSFRADVDGDVRSLASDGRTLFIGGKFSQVNGVARKNLAAVNASTGAVGNFNPAPSGMVRGLAYSGGKVFFGGGFTKVGATAVSYLASADAATGAVNLAFPRADAPVNVVKAVGANVWIGGDFAHVGSATRSKVAAVSTSGGVLGYQTTVGGPVDDLAVDSTGVFLAVGGGVSTGNSLTKTTSTGVRVWQVFTDGDVQAVEVVGGTVYAGGHFGFLCGSPASGCTKSAKKSFVADAGATTPNARAWATFNSPLGVWDLTTAGTNLYALGVFTTVNGKSAPRIARFHG</sequence>
<evidence type="ECO:0000313" key="3">
    <source>
        <dbReference type="Proteomes" id="UP001501285"/>
    </source>
</evidence>
<organism evidence="2 3">
    <name type="scientific">Terrabacter terrae</name>
    <dbReference type="NCBI Taxonomy" id="318434"/>
    <lineage>
        <taxon>Bacteria</taxon>
        <taxon>Bacillati</taxon>
        <taxon>Actinomycetota</taxon>
        <taxon>Actinomycetes</taxon>
        <taxon>Micrococcales</taxon>
        <taxon>Intrasporangiaceae</taxon>
        <taxon>Terrabacter</taxon>
    </lineage>
</organism>
<keyword evidence="1" id="KW-0732">Signal</keyword>
<feature type="signal peptide" evidence="1">
    <location>
        <begin position="1"/>
        <end position="25"/>
    </location>
</feature>
<dbReference type="SUPFAM" id="SSF50998">
    <property type="entry name" value="Quinoprotein alcohol dehydrogenase-like"/>
    <property type="match status" value="1"/>
</dbReference>
<name>A0ABP5FUB8_9MICO</name>
<protein>
    <submittedName>
        <fullName evidence="2">Uncharacterized protein</fullName>
    </submittedName>
</protein>
<comment type="caution">
    <text evidence="2">The sequence shown here is derived from an EMBL/GenBank/DDBJ whole genome shotgun (WGS) entry which is preliminary data.</text>
</comment>